<proteinExistence type="predicted"/>
<evidence type="ECO:0000313" key="1">
    <source>
        <dbReference type="EMBL" id="GAI29564.1"/>
    </source>
</evidence>
<dbReference type="AlphaFoldDB" id="X1PF92"/>
<dbReference type="SUPFAM" id="SSF53335">
    <property type="entry name" value="S-adenosyl-L-methionine-dependent methyltransferases"/>
    <property type="match status" value="1"/>
</dbReference>
<feature type="non-terminal residue" evidence="1">
    <location>
        <position position="1"/>
    </location>
</feature>
<gene>
    <name evidence="1" type="ORF">S06H3_36278</name>
</gene>
<name>X1PF92_9ZZZZ</name>
<reference evidence="1" key="1">
    <citation type="journal article" date="2014" name="Front. Microbiol.">
        <title>High frequency of phylogenetically diverse reductive dehalogenase-homologous genes in deep subseafloor sedimentary metagenomes.</title>
        <authorList>
            <person name="Kawai M."/>
            <person name="Futagami T."/>
            <person name="Toyoda A."/>
            <person name="Takaki Y."/>
            <person name="Nishi S."/>
            <person name="Hori S."/>
            <person name="Arai W."/>
            <person name="Tsubouchi T."/>
            <person name="Morono Y."/>
            <person name="Uchiyama I."/>
            <person name="Ito T."/>
            <person name="Fujiyama A."/>
            <person name="Inagaki F."/>
            <person name="Takami H."/>
        </authorList>
    </citation>
    <scope>NUCLEOTIDE SEQUENCE</scope>
    <source>
        <strain evidence="1">Expedition CK06-06</strain>
    </source>
</reference>
<accession>X1PF92</accession>
<protein>
    <recommendedName>
        <fullName evidence="2">Methyltransferase type 11 domain-containing protein</fullName>
    </recommendedName>
</protein>
<sequence>LYAGDVLEHVREPEVLIERMKDWLLEDGTAFFSFPLQKKKEVDNHHLFTGKSARRLVENTFEINYFELRKDLKKMYIVAKGEGENV</sequence>
<comment type="caution">
    <text evidence="1">The sequence shown here is derived from an EMBL/GenBank/DDBJ whole genome shotgun (WGS) entry which is preliminary data.</text>
</comment>
<dbReference type="EMBL" id="BARV01021957">
    <property type="protein sequence ID" value="GAI29564.1"/>
    <property type="molecule type" value="Genomic_DNA"/>
</dbReference>
<evidence type="ECO:0008006" key="2">
    <source>
        <dbReference type="Google" id="ProtNLM"/>
    </source>
</evidence>
<dbReference type="InterPro" id="IPR029063">
    <property type="entry name" value="SAM-dependent_MTases_sf"/>
</dbReference>
<dbReference type="Gene3D" id="3.40.50.150">
    <property type="entry name" value="Vaccinia Virus protein VP39"/>
    <property type="match status" value="1"/>
</dbReference>
<organism evidence="1">
    <name type="scientific">marine sediment metagenome</name>
    <dbReference type="NCBI Taxonomy" id="412755"/>
    <lineage>
        <taxon>unclassified sequences</taxon>
        <taxon>metagenomes</taxon>
        <taxon>ecological metagenomes</taxon>
    </lineage>
</organism>